<comment type="caution">
    <text evidence="2">The sequence shown here is derived from an EMBL/GenBank/DDBJ whole genome shotgun (WGS) entry which is preliminary data.</text>
</comment>
<proteinExistence type="predicted"/>
<accession>A0AAV4YBC7</accession>
<evidence type="ECO:0000313" key="3">
    <source>
        <dbReference type="Proteomes" id="UP001054945"/>
    </source>
</evidence>
<sequence length="156" mass="17693">MALSSERWNSFLKARLLLKGLGKGDKSLGIPPDSPETDGDLSSGGTGGGGWWGVAGKLLRNNGCWQCSGMKGSVIHAFGFTNRVTSTRMRKCHHWVEMIWFCKNFSDTISIVDRFDEMFSSFDFWFGFVVHAFLTCFYYRVLFLGQIPQRRQLKFA</sequence>
<evidence type="ECO:0000313" key="2">
    <source>
        <dbReference type="EMBL" id="GIZ04298.1"/>
    </source>
</evidence>
<keyword evidence="1" id="KW-0812">Transmembrane</keyword>
<evidence type="ECO:0000256" key="1">
    <source>
        <dbReference type="SAM" id="Phobius"/>
    </source>
</evidence>
<feature type="transmembrane region" description="Helical" evidence="1">
    <location>
        <begin position="124"/>
        <end position="144"/>
    </location>
</feature>
<organism evidence="2 3">
    <name type="scientific">Caerostris extrusa</name>
    <name type="common">Bark spider</name>
    <name type="synonym">Caerostris bankana</name>
    <dbReference type="NCBI Taxonomy" id="172846"/>
    <lineage>
        <taxon>Eukaryota</taxon>
        <taxon>Metazoa</taxon>
        <taxon>Ecdysozoa</taxon>
        <taxon>Arthropoda</taxon>
        <taxon>Chelicerata</taxon>
        <taxon>Arachnida</taxon>
        <taxon>Araneae</taxon>
        <taxon>Araneomorphae</taxon>
        <taxon>Entelegynae</taxon>
        <taxon>Araneoidea</taxon>
        <taxon>Araneidae</taxon>
        <taxon>Caerostris</taxon>
    </lineage>
</organism>
<keyword evidence="3" id="KW-1185">Reference proteome</keyword>
<dbReference type="EMBL" id="BPLR01001715">
    <property type="protein sequence ID" value="GIZ04298.1"/>
    <property type="molecule type" value="Genomic_DNA"/>
</dbReference>
<keyword evidence="1" id="KW-1133">Transmembrane helix</keyword>
<name>A0AAV4YBC7_CAEEX</name>
<reference evidence="2 3" key="1">
    <citation type="submission" date="2021-06" db="EMBL/GenBank/DDBJ databases">
        <title>Caerostris extrusa draft genome.</title>
        <authorList>
            <person name="Kono N."/>
            <person name="Arakawa K."/>
        </authorList>
    </citation>
    <scope>NUCLEOTIDE SEQUENCE [LARGE SCALE GENOMIC DNA]</scope>
</reference>
<dbReference type="Proteomes" id="UP001054945">
    <property type="component" value="Unassembled WGS sequence"/>
</dbReference>
<protein>
    <submittedName>
        <fullName evidence="2">Uncharacterized protein</fullName>
    </submittedName>
</protein>
<dbReference type="AlphaFoldDB" id="A0AAV4YBC7"/>
<keyword evidence="1" id="KW-0472">Membrane</keyword>
<gene>
    <name evidence="2" type="ORF">CEXT_127001</name>
</gene>